<reference evidence="4 5" key="1">
    <citation type="journal article" date="2021" name="bioRxiv">
        <title>The Gossypium anomalum genome as a resource for cotton improvement and evolutionary analysis of hybrid incompatibility.</title>
        <authorList>
            <person name="Grover C.E."/>
            <person name="Yuan D."/>
            <person name="Arick M.A."/>
            <person name="Miller E.R."/>
            <person name="Hu G."/>
            <person name="Peterson D.G."/>
            <person name="Wendel J.F."/>
            <person name="Udall J.A."/>
        </authorList>
    </citation>
    <scope>NUCLEOTIDE SEQUENCE [LARGE SCALE GENOMIC DNA]</scope>
    <source>
        <strain evidence="4">JFW-Udall</strain>
        <tissue evidence="4">Leaf</tissue>
    </source>
</reference>
<dbReference type="PANTHER" id="PTHR48200:SF1">
    <property type="entry name" value="AMINOTRANSFERASE-LIKE PLANT MOBILE DOMAIN-CONTAINING PROTEIN"/>
    <property type="match status" value="1"/>
</dbReference>
<proteinExistence type="predicted"/>
<dbReference type="InterPro" id="IPR056647">
    <property type="entry name" value="DUF7745"/>
</dbReference>
<gene>
    <name evidence="4" type="ORF">CXB51_000874</name>
</gene>
<keyword evidence="2" id="KW-0472">Membrane</keyword>
<dbReference type="Pfam" id="PF24924">
    <property type="entry name" value="DUF7745"/>
    <property type="match status" value="1"/>
</dbReference>
<dbReference type="EMBL" id="JAHUZN010000001">
    <property type="protein sequence ID" value="KAG8503110.1"/>
    <property type="molecule type" value="Genomic_DNA"/>
</dbReference>
<comment type="caution">
    <text evidence="4">The sequence shown here is derived from an EMBL/GenBank/DDBJ whole genome shotgun (WGS) entry which is preliminary data.</text>
</comment>
<keyword evidence="1" id="KW-0175">Coiled coil</keyword>
<evidence type="ECO:0000256" key="2">
    <source>
        <dbReference type="SAM" id="Phobius"/>
    </source>
</evidence>
<feature type="coiled-coil region" evidence="1">
    <location>
        <begin position="515"/>
        <end position="542"/>
    </location>
</feature>
<keyword evidence="2" id="KW-1133">Transmembrane helix</keyword>
<dbReference type="Proteomes" id="UP000701853">
    <property type="component" value="Chromosome 1"/>
</dbReference>
<accession>A0A8J5ZRK7</accession>
<protein>
    <recommendedName>
        <fullName evidence="3">DUF7745 domain-containing protein</fullName>
    </recommendedName>
</protein>
<dbReference type="PANTHER" id="PTHR48200">
    <property type="entry name" value="PROTEIN, PUTATIVE-RELATED"/>
    <property type="match status" value="1"/>
</dbReference>
<evidence type="ECO:0000259" key="3">
    <source>
        <dbReference type="Pfam" id="PF24924"/>
    </source>
</evidence>
<keyword evidence="2" id="KW-0812">Transmembrane</keyword>
<keyword evidence="5" id="KW-1185">Reference proteome</keyword>
<feature type="domain" description="DUF7745" evidence="3">
    <location>
        <begin position="211"/>
        <end position="394"/>
    </location>
</feature>
<evidence type="ECO:0000256" key="1">
    <source>
        <dbReference type="SAM" id="Coils"/>
    </source>
</evidence>
<evidence type="ECO:0000313" key="5">
    <source>
        <dbReference type="Proteomes" id="UP000701853"/>
    </source>
</evidence>
<sequence length="664" mass="76667">MTVVVTPLSGSEKLRLREVFASVQDSGSLSGYIRTYGFVRFSSPCSHREILLDRVEGNANVHRWSEQTQLEKGNSIATGYMSELSGYTRISVMQNNLQELKEIWDQWGNDTNQLFYDLVPTIEEYTALLCCPRFQVDRIYSRAANVPTFWKKLMTITGMSEQWITVRIKEKGECKCISWDALKCLVLTHPDETKKATTDLFHRLSKRVTSALAILAETFRSLGTCRKAGVGRFVGCAQLLLAWFYSHYWLIDRVICRVFFEDYSPLKDIVASTRRDDVPEENWIALLQNLQAKDVEWRAPWMIPGEILYRCGSFNWVPLLGIWGAIGYAPLLVLRQFGLRQFVPATHGLAQSEFAYRGADYKKRVDEISNAWNKTCRLKGVAISLATTPEYDEWRGRMINDNIPEPSVEGARPMEEYLQVMPSELEIMKQEFERKNLELEKRIAKLEEEKMYLSLDIDVQKMEVEKERKEKRKIEEDRDDLKEHYKKAQVSLRRARVGGSSDQLQKEVQEGKARAEYWEKKFQEMQSRNLALEEENKGLKSKVTELGRSLRWHRSHDSTVELKSKVEDLEVALHKGKLRIEQLETQEDYLKGELHQSKGQVKEMDHVMGEAIAQIREVDEYVQDLAVRADVLSLMCGSSSDIGRDLALLLDRVKTLGIRAKAHL</sequence>
<dbReference type="AlphaFoldDB" id="A0A8J5ZRK7"/>
<organism evidence="4 5">
    <name type="scientific">Gossypium anomalum</name>
    <dbReference type="NCBI Taxonomy" id="47600"/>
    <lineage>
        <taxon>Eukaryota</taxon>
        <taxon>Viridiplantae</taxon>
        <taxon>Streptophyta</taxon>
        <taxon>Embryophyta</taxon>
        <taxon>Tracheophyta</taxon>
        <taxon>Spermatophyta</taxon>
        <taxon>Magnoliopsida</taxon>
        <taxon>eudicotyledons</taxon>
        <taxon>Gunneridae</taxon>
        <taxon>Pentapetalae</taxon>
        <taxon>rosids</taxon>
        <taxon>malvids</taxon>
        <taxon>Malvales</taxon>
        <taxon>Malvaceae</taxon>
        <taxon>Malvoideae</taxon>
        <taxon>Gossypium</taxon>
    </lineage>
</organism>
<evidence type="ECO:0000313" key="4">
    <source>
        <dbReference type="EMBL" id="KAG8503110.1"/>
    </source>
</evidence>
<feature type="coiled-coil region" evidence="1">
    <location>
        <begin position="427"/>
        <end position="491"/>
    </location>
</feature>
<feature type="transmembrane region" description="Helical" evidence="2">
    <location>
        <begin position="316"/>
        <end position="334"/>
    </location>
</feature>
<name>A0A8J5ZRK7_9ROSI</name>